<dbReference type="InterPro" id="IPR052742">
    <property type="entry name" value="Mito_N-acetyltransferase"/>
</dbReference>
<evidence type="ECO:0000313" key="3">
    <source>
        <dbReference type="Proteomes" id="UP001054846"/>
    </source>
</evidence>
<dbReference type="Gene3D" id="3.40.630.30">
    <property type="match status" value="1"/>
</dbReference>
<keyword evidence="3" id="KW-1185">Reference proteome</keyword>
<dbReference type="CDD" id="cd04301">
    <property type="entry name" value="NAT_SF"/>
    <property type="match status" value="1"/>
</dbReference>
<gene>
    <name evidence="2" type="ORF">ISF26_09140</name>
</gene>
<dbReference type="Proteomes" id="UP001054846">
    <property type="component" value="Chromosome"/>
</dbReference>
<feature type="domain" description="N-acetyltransferase" evidence="1">
    <location>
        <begin position="13"/>
        <end position="170"/>
    </location>
</feature>
<dbReference type="EMBL" id="CP063845">
    <property type="protein sequence ID" value="UFP96353.1"/>
    <property type="molecule type" value="Genomic_DNA"/>
</dbReference>
<dbReference type="PANTHER" id="PTHR43138:SF1">
    <property type="entry name" value="N-ACETYLTRANSFERASE ACA1"/>
    <property type="match status" value="1"/>
</dbReference>
<dbReference type="RefSeq" id="WP_230843600.1">
    <property type="nucleotide sequence ID" value="NZ_CP063845.1"/>
</dbReference>
<accession>A0ABY3PRM4</accession>
<organism evidence="2 3">
    <name type="scientific">Gloeobacter morelensis MG652769</name>
    <dbReference type="NCBI Taxonomy" id="2781736"/>
    <lineage>
        <taxon>Bacteria</taxon>
        <taxon>Bacillati</taxon>
        <taxon>Cyanobacteriota</taxon>
        <taxon>Cyanophyceae</taxon>
        <taxon>Gloeobacterales</taxon>
        <taxon>Gloeobacteraceae</taxon>
        <taxon>Gloeobacter</taxon>
        <taxon>Gloeobacter morelensis</taxon>
    </lineage>
</organism>
<proteinExistence type="predicted"/>
<reference evidence="2 3" key="1">
    <citation type="journal article" date="2021" name="Genome Biol. Evol.">
        <title>Complete Genome Sequencing of a Novel Gloeobacter Species from a Waterfall Cave in Mexico.</title>
        <authorList>
            <person name="Saw J.H."/>
            <person name="Cardona T."/>
            <person name="Montejano G."/>
        </authorList>
    </citation>
    <scope>NUCLEOTIDE SEQUENCE [LARGE SCALE GENOMIC DNA]</scope>
    <source>
        <strain evidence="2">MG652769</strain>
    </source>
</reference>
<protein>
    <submittedName>
        <fullName evidence="2">GNAT family N-acetyltransferase</fullName>
    </submittedName>
</protein>
<dbReference type="PANTHER" id="PTHR43138">
    <property type="entry name" value="ACETYLTRANSFERASE, GNAT FAMILY"/>
    <property type="match status" value="1"/>
</dbReference>
<dbReference type="PROSITE" id="PS51186">
    <property type="entry name" value="GNAT"/>
    <property type="match status" value="1"/>
</dbReference>
<dbReference type="Pfam" id="PF00583">
    <property type="entry name" value="Acetyltransf_1"/>
    <property type="match status" value="1"/>
</dbReference>
<dbReference type="SUPFAM" id="SSF55729">
    <property type="entry name" value="Acyl-CoA N-acyltransferases (Nat)"/>
    <property type="match status" value="1"/>
</dbReference>
<evidence type="ECO:0000259" key="1">
    <source>
        <dbReference type="PROSITE" id="PS51186"/>
    </source>
</evidence>
<dbReference type="InterPro" id="IPR016181">
    <property type="entry name" value="Acyl_CoA_acyltransferase"/>
</dbReference>
<name>A0ABY3PRM4_9CYAN</name>
<dbReference type="InterPro" id="IPR000182">
    <property type="entry name" value="GNAT_dom"/>
</dbReference>
<evidence type="ECO:0000313" key="2">
    <source>
        <dbReference type="EMBL" id="UFP96353.1"/>
    </source>
</evidence>
<sequence>MTKMKATVTVEHLHLRRGTPEDAPACGAISYEAFRGIATTHNFPPDFPSVEFAVGILSYLLAREDVYPVVAEVEGRVVGSNFLWESAIIAGIGPIAVDPAIQSAAVGRRLMEHVLGRVEEGRFAGVRLVQSAYNLRSFSLYAKLGFAVREPLVALAGPALDVAVEGYTVRPMAEADLGVCNRLCRQIHGFERRQDLLDGIAQGTAMVVEHDGRITGYSSGLNFFGHAVGESNWDLKALIGAAGGFEIPGFLLPTRNAELLQWCLHRGLRISQPLTLMSQGLYSEPAAPFLPSILY</sequence>